<dbReference type="RefSeq" id="WP_345529718.1">
    <property type="nucleotide sequence ID" value="NZ_BAABKN010000034.1"/>
</dbReference>
<reference evidence="2" key="1">
    <citation type="journal article" date="2019" name="Int. J. Syst. Evol. Microbiol.">
        <title>The Global Catalogue of Microorganisms (GCM) 10K type strain sequencing project: providing services to taxonomists for standard genome sequencing and annotation.</title>
        <authorList>
            <consortium name="The Broad Institute Genomics Platform"/>
            <consortium name="The Broad Institute Genome Sequencing Center for Infectious Disease"/>
            <person name="Wu L."/>
            <person name="Ma J."/>
        </authorList>
    </citation>
    <scope>NUCLEOTIDE SEQUENCE [LARGE SCALE GENOMIC DNA]</scope>
    <source>
        <strain evidence="2">JCM 18532</strain>
    </source>
</reference>
<dbReference type="Proteomes" id="UP001499882">
    <property type="component" value="Unassembled WGS sequence"/>
</dbReference>
<protein>
    <submittedName>
        <fullName evidence="1">Uncharacterized protein</fullName>
    </submittedName>
</protein>
<comment type="caution">
    <text evidence="1">The sequence shown here is derived from an EMBL/GenBank/DDBJ whole genome shotgun (WGS) entry which is preliminary data.</text>
</comment>
<organism evidence="1 2">
    <name type="scientific">Nocardioides endophyticus</name>
    <dbReference type="NCBI Taxonomy" id="1353775"/>
    <lineage>
        <taxon>Bacteria</taxon>
        <taxon>Bacillati</taxon>
        <taxon>Actinomycetota</taxon>
        <taxon>Actinomycetes</taxon>
        <taxon>Propionibacteriales</taxon>
        <taxon>Nocardioidaceae</taxon>
        <taxon>Nocardioides</taxon>
    </lineage>
</organism>
<evidence type="ECO:0000313" key="1">
    <source>
        <dbReference type="EMBL" id="GAA4757386.1"/>
    </source>
</evidence>
<proteinExistence type="predicted"/>
<gene>
    <name evidence="1" type="ORF">GCM10023350_48740</name>
</gene>
<name>A0ABP8ZIA0_9ACTN</name>
<sequence>MTEDELWEIVEPAIWEVVHIVGQTSIAMHNSDIVEKVQRALPPGAYVDADHIRRMNEGYWQTDLSDAEPRVG</sequence>
<evidence type="ECO:0000313" key="2">
    <source>
        <dbReference type="Proteomes" id="UP001499882"/>
    </source>
</evidence>
<dbReference type="EMBL" id="BAABKN010000034">
    <property type="protein sequence ID" value="GAA4757386.1"/>
    <property type="molecule type" value="Genomic_DNA"/>
</dbReference>
<accession>A0ABP8ZIA0</accession>
<keyword evidence="2" id="KW-1185">Reference proteome</keyword>